<keyword evidence="2" id="KW-0808">Transferase</keyword>
<name>A0A7C9TNR8_9BURK</name>
<proteinExistence type="predicted"/>
<keyword evidence="3" id="KW-1185">Reference proteome</keyword>
<dbReference type="InterPro" id="IPR016181">
    <property type="entry name" value="Acyl_CoA_acyltransferase"/>
</dbReference>
<dbReference type="SUPFAM" id="SSF55729">
    <property type="entry name" value="Acyl-CoA N-acyltransferases (Nat)"/>
    <property type="match status" value="1"/>
</dbReference>
<sequence length="197" mass="21390">MPSVHPLPTQAAPLFTTARLAVRRWQADDLAMLYTVYADPEAVRWVGDGQPITQAECERWLVVTANNYARRGYGMWAVTSRDSAEVLGFAGLVHPGGQAEPEVKYALRRACWGQGFASELLPALLRHGAQAHGLRQIIATVDPDNLASQRVLRKAGAVPGACREEDDGSRTLVFTWTAPSGVIPPAPAPVEPGWRGR</sequence>
<dbReference type="AlphaFoldDB" id="A0A7C9TNR8"/>
<reference evidence="2 3" key="1">
    <citation type="submission" date="2020-02" db="EMBL/GenBank/DDBJ databases">
        <title>Ideonella bacterium strain TBM-1.</title>
        <authorList>
            <person name="Chen W.-M."/>
        </authorList>
    </citation>
    <scope>NUCLEOTIDE SEQUENCE [LARGE SCALE GENOMIC DNA]</scope>
    <source>
        <strain evidence="2 3">TBM-1</strain>
    </source>
</reference>
<comment type="caution">
    <text evidence="2">The sequence shown here is derived from an EMBL/GenBank/DDBJ whole genome shotgun (WGS) entry which is preliminary data.</text>
</comment>
<evidence type="ECO:0000313" key="3">
    <source>
        <dbReference type="Proteomes" id="UP000484255"/>
    </source>
</evidence>
<accession>A0A7C9TNR8</accession>
<dbReference type="GO" id="GO:0016747">
    <property type="term" value="F:acyltransferase activity, transferring groups other than amino-acyl groups"/>
    <property type="evidence" value="ECO:0007669"/>
    <property type="project" value="InterPro"/>
</dbReference>
<dbReference type="Pfam" id="PF13302">
    <property type="entry name" value="Acetyltransf_3"/>
    <property type="match status" value="1"/>
</dbReference>
<protein>
    <submittedName>
        <fullName evidence="2">GNAT family N-acetyltransferase</fullName>
    </submittedName>
</protein>
<feature type="domain" description="N-acetyltransferase" evidence="1">
    <location>
        <begin position="20"/>
        <end position="179"/>
    </location>
</feature>
<evidence type="ECO:0000259" key="1">
    <source>
        <dbReference type="PROSITE" id="PS51186"/>
    </source>
</evidence>
<dbReference type="Gene3D" id="3.40.630.30">
    <property type="match status" value="1"/>
</dbReference>
<gene>
    <name evidence="2" type="ORF">G3A44_21880</name>
</gene>
<dbReference type="PANTHER" id="PTHR43792">
    <property type="entry name" value="GNAT FAMILY, PUTATIVE (AFU_ORTHOLOGUE AFUA_3G00765)-RELATED-RELATED"/>
    <property type="match status" value="1"/>
</dbReference>
<dbReference type="RefSeq" id="WP_163459872.1">
    <property type="nucleotide sequence ID" value="NZ_JAAGOH010000050.1"/>
</dbReference>
<dbReference type="EMBL" id="JAAGOH010000050">
    <property type="protein sequence ID" value="NDY93845.1"/>
    <property type="molecule type" value="Genomic_DNA"/>
</dbReference>
<evidence type="ECO:0000313" key="2">
    <source>
        <dbReference type="EMBL" id="NDY93845.1"/>
    </source>
</evidence>
<organism evidence="2 3">
    <name type="scientific">Ideonella livida</name>
    <dbReference type="NCBI Taxonomy" id="2707176"/>
    <lineage>
        <taxon>Bacteria</taxon>
        <taxon>Pseudomonadati</taxon>
        <taxon>Pseudomonadota</taxon>
        <taxon>Betaproteobacteria</taxon>
        <taxon>Burkholderiales</taxon>
        <taxon>Sphaerotilaceae</taxon>
        <taxon>Ideonella</taxon>
    </lineage>
</organism>
<dbReference type="PROSITE" id="PS51186">
    <property type="entry name" value="GNAT"/>
    <property type="match status" value="1"/>
</dbReference>
<dbReference type="PANTHER" id="PTHR43792:SF1">
    <property type="entry name" value="N-ACETYLTRANSFERASE DOMAIN-CONTAINING PROTEIN"/>
    <property type="match status" value="1"/>
</dbReference>
<dbReference type="Proteomes" id="UP000484255">
    <property type="component" value="Unassembled WGS sequence"/>
</dbReference>
<dbReference type="InterPro" id="IPR051531">
    <property type="entry name" value="N-acetyltransferase"/>
</dbReference>
<dbReference type="InterPro" id="IPR000182">
    <property type="entry name" value="GNAT_dom"/>
</dbReference>